<dbReference type="AlphaFoldDB" id="A0A1Q9HEV0"/>
<proteinExistence type="predicted"/>
<dbReference type="EMBL" id="MJMJ01000023">
    <property type="protein sequence ID" value="OLQ88231.1"/>
    <property type="molecule type" value="Genomic_DNA"/>
</dbReference>
<organism evidence="1 4">
    <name type="scientific">Vibrio panuliri</name>
    <dbReference type="NCBI Taxonomy" id="1381081"/>
    <lineage>
        <taxon>Bacteria</taxon>
        <taxon>Pseudomonadati</taxon>
        <taxon>Pseudomonadota</taxon>
        <taxon>Gammaproteobacteria</taxon>
        <taxon>Vibrionales</taxon>
        <taxon>Vibrionaceae</taxon>
        <taxon>Vibrio</taxon>
    </lineage>
</organism>
<evidence type="ECO:0000313" key="4">
    <source>
        <dbReference type="Proteomes" id="UP000186313"/>
    </source>
</evidence>
<dbReference type="STRING" id="1381081.BIY22_08690"/>
<dbReference type="EMBL" id="MJMH01000177">
    <property type="protein sequence ID" value="OLQ90761.1"/>
    <property type="molecule type" value="Genomic_DNA"/>
</dbReference>
<evidence type="ECO:0000313" key="1">
    <source>
        <dbReference type="EMBL" id="OLQ88231.1"/>
    </source>
</evidence>
<dbReference type="RefSeq" id="WP_075709400.1">
    <property type="nucleotide sequence ID" value="NZ_AP019654.1"/>
</dbReference>
<dbReference type="OrthoDB" id="5918462at2"/>
<sequence length="149" mass="17599">MQPTFDTAFYQRNHMDLEDELMKLALAVQNFKEQSQNLSAIWSDDAGRRIRQIHLLPLVEQYGQFEGTAKQYLQSSEERLKSFYEMKRLISEYAGFHSSLEEKEEDTLRQNDEYRRVTAISENQRDKGLEFSAKSEQFNRLARSHVTPI</sequence>
<dbReference type="Proteomes" id="UP000186039">
    <property type="component" value="Unassembled WGS sequence"/>
</dbReference>
<name>A0A1Q9HEV0_9VIBR</name>
<reference evidence="3 4" key="1">
    <citation type="submission" date="2016-09" db="EMBL/GenBank/DDBJ databases">
        <title>Genomic Taxonomy of the Vibrionaceae.</title>
        <authorList>
            <person name="Gonzalez-Castillo A."/>
            <person name="Gomez-Gil B."/>
            <person name="Enciso-Ibarra K."/>
        </authorList>
    </citation>
    <scope>NUCLEOTIDE SEQUENCE [LARGE SCALE GENOMIC DNA]</scope>
    <source>
        <strain evidence="2 3">CAIM 1902</strain>
        <strain evidence="1 4">CAIM 703</strain>
    </source>
</reference>
<keyword evidence="3" id="KW-1185">Reference proteome</keyword>
<evidence type="ECO:0000313" key="3">
    <source>
        <dbReference type="Proteomes" id="UP000186039"/>
    </source>
</evidence>
<dbReference type="Proteomes" id="UP000186313">
    <property type="component" value="Unassembled WGS sequence"/>
</dbReference>
<gene>
    <name evidence="2" type="ORF">BIY20_10450</name>
    <name evidence="1" type="ORF">BIY22_08690</name>
</gene>
<comment type="caution">
    <text evidence="1">The sequence shown here is derived from an EMBL/GenBank/DDBJ whole genome shotgun (WGS) entry which is preliminary data.</text>
</comment>
<evidence type="ECO:0000313" key="2">
    <source>
        <dbReference type="EMBL" id="OLQ90761.1"/>
    </source>
</evidence>
<protein>
    <submittedName>
        <fullName evidence="1">Uncharacterized protein</fullName>
    </submittedName>
</protein>
<accession>A0A1Q9HEV0</accession>